<dbReference type="RefSeq" id="WP_013657006.1">
    <property type="nucleotide sequence ID" value="NC_015275.1"/>
</dbReference>
<name>F2JPQ2_CELLD</name>
<sequence length="479" mass="51022">MKMIIDGKQVDASNRATLNVINPANGKLVSTIPAATENDVELAVACAAKGQKIWASYPLYKRGTILSKFINLTQEPEMKYSLASLLSQETGKPITEAIAEIGNIPSLFGGFIEKAKHLYDTTIPAGIEPGTEHTLQIITREPVGTVACIIPFNFPVDLFGQKIAPALIAGNAAIVKPSTHNPLTLMKLCELLVAAGVPDGAIQVLTGDPADVPRWLVKNPGIHLISLTGSTKVGIETAGTAAKNLTPVALELGGNDAFILLEDGNVDLAVEETIFGRTYNTGQVCCASKRFLIHESRKQEYTDKLIARLKTLKVGDPADPETNVGCLISEEAAKNVETQVNLTIYEGASLLYGGERSGAFYPPTVLTNVTANMEVAKDLEIFGPVIPIIGFNTPEEAIAIANQSSFGLSSNVFTQDMQLALKVASQLQAGGVVINGCSFFRSCEMPFGGYKMSGIGNEGIACTLEEMTQIKTIVLKNIL</sequence>
<feature type="domain" description="Aldehyde dehydrogenase" evidence="9">
    <location>
        <begin position="13"/>
        <end position="473"/>
    </location>
</feature>
<protein>
    <recommendedName>
        <fullName evidence="6">3-sulfolactaldehyde dehydrogenase</fullName>
        <ecNumber evidence="5">1.2.1.97</ecNumber>
    </recommendedName>
</protein>
<evidence type="ECO:0000256" key="3">
    <source>
        <dbReference type="ARBA" id="ARBA00050326"/>
    </source>
</evidence>
<comment type="function">
    <text evidence="4">Part of the sulfo-TAL (or sulfo-SFT) pathway, a D-sulfoquinovose degradation pathway that produces sulfolactate (SL). Catalyzes the oxidation of 3-sulfolactaldehyde (SLA) to sulfolactate (SL).</text>
</comment>
<evidence type="ECO:0000313" key="11">
    <source>
        <dbReference type="Proteomes" id="UP000008467"/>
    </source>
</evidence>
<evidence type="ECO:0000256" key="8">
    <source>
        <dbReference type="RuleBase" id="RU003345"/>
    </source>
</evidence>
<keyword evidence="2 8" id="KW-0560">Oxidoreductase</keyword>
<dbReference type="InterPro" id="IPR029510">
    <property type="entry name" value="Ald_DH_CS_GLU"/>
</dbReference>
<dbReference type="HOGENOM" id="CLU_005391_5_1_9"/>
<dbReference type="InterPro" id="IPR016162">
    <property type="entry name" value="Ald_DH_N"/>
</dbReference>
<dbReference type="PROSITE" id="PS00687">
    <property type="entry name" value="ALDEHYDE_DEHYDR_GLU"/>
    <property type="match status" value="1"/>
</dbReference>
<dbReference type="Gene3D" id="3.40.605.10">
    <property type="entry name" value="Aldehyde Dehydrogenase, Chain A, domain 1"/>
    <property type="match status" value="1"/>
</dbReference>
<evidence type="ECO:0000256" key="1">
    <source>
        <dbReference type="ARBA" id="ARBA00009986"/>
    </source>
</evidence>
<feature type="active site" evidence="7">
    <location>
        <position position="251"/>
    </location>
</feature>
<accession>F2JPQ2</accession>
<dbReference type="EC" id="1.2.1.97" evidence="5"/>
<dbReference type="Proteomes" id="UP000008467">
    <property type="component" value="Chromosome"/>
</dbReference>
<organism evidence="10 11">
    <name type="scientific">Cellulosilyticum lentocellum (strain ATCC 49066 / DSM 5427 / NCIMB 11756 / RHM5)</name>
    <name type="common">Clostridium lentocellum</name>
    <dbReference type="NCBI Taxonomy" id="642492"/>
    <lineage>
        <taxon>Bacteria</taxon>
        <taxon>Bacillati</taxon>
        <taxon>Bacillota</taxon>
        <taxon>Clostridia</taxon>
        <taxon>Lachnospirales</taxon>
        <taxon>Cellulosilyticaceae</taxon>
        <taxon>Cellulosilyticum</taxon>
    </lineage>
</organism>
<evidence type="ECO:0000259" key="9">
    <source>
        <dbReference type="Pfam" id="PF00171"/>
    </source>
</evidence>
<dbReference type="SUPFAM" id="SSF53720">
    <property type="entry name" value="ALDH-like"/>
    <property type="match status" value="1"/>
</dbReference>
<comment type="catalytic activity">
    <reaction evidence="3">
        <text>(2S)-3-sulfolactaldehyde + NAD(+) + H2O = (2S)-3-sulfolactate + NADH + 2 H(+)</text>
        <dbReference type="Rhea" id="RHEA:47932"/>
        <dbReference type="ChEBI" id="CHEBI:15377"/>
        <dbReference type="ChEBI" id="CHEBI:15378"/>
        <dbReference type="ChEBI" id="CHEBI:57540"/>
        <dbReference type="ChEBI" id="CHEBI:57945"/>
        <dbReference type="ChEBI" id="CHEBI:61289"/>
        <dbReference type="ChEBI" id="CHEBI:90109"/>
        <dbReference type="EC" id="1.2.1.97"/>
    </reaction>
    <physiologicalReaction direction="left-to-right" evidence="3">
        <dbReference type="Rhea" id="RHEA:47933"/>
    </physiologicalReaction>
</comment>
<dbReference type="Gene3D" id="3.40.309.10">
    <property type="entry name" value="Aldehyde Dehydrogenase, Chain A, domain 2"/>
    <property type="match status" value="1"/>
</dbReference>
<dbReference type="STRING" id="642492.Clole_1997"/>
<gene>
    <name evidence="10" type="ordered locus">Clole_1997</name>
</gene>
<dbReference type="InterPro" id="IPR016161">
    <property type="entry name" value="Ald_DH/histidinol_DH"/>
</dbReference>
<dbReference type="KEGG" id="cle:Clole_1997"/>
<dbReference type="FunFam" id="3.40.309.10:FF:000009">
    <property type="entry name" value="Aldehyde dehydrogenase A"/>
    <property type="match status" value="1"/>
</dbReference>
<dbReference type="GO" id="GO:0008911">
    <property type="term" value="F:lactaldehyde dehydrogenase (NAD+) activity"/>
    <property type="evidence" value="ECO:0007669"/>
    <property type="project" value="TreeGrafter"/>
</dbReference>
<evidence type="ECO:0000256" key="5">
    <source>
        <dbReference type="ARBA" id="ARBA00066984"/>
    </source>
</evidence>
<comment type="similarity">
    <text evidence="1 8">Belongs to the aldehyde dehydrogenase family.</text>
</comment>
<dbReference type="AlphaFoldDB" id="F2JPQ2"/>
<evidence type="ECO:0000256" key="2">
    <source>
        <dbReference type="ARBA" id="ARBA00023002"/>
    </source>
</evidence>
<dbReference type="InterPro" id="IPR051020">
    <property type="entry name" value="ALDH-related_metabolic_enz"/>
</dbReference>
<dbReference type="Pfam" id="PF00171">
    <property type="entry name" value="Aldedh"/>
    <property type="match status" value="1"/>
</dbReference>
<evidence type="ECO:0000256" key="7">
    <source>
        <dbReference type="PROSITE-ProRule" id="PRU10007"/>
    </source>
</evidence>
<proteinExistence type="inferred from homology"/>
<evidence type="ECO:0000313" key="10">
    <source>
        <dbReference type="EMBL" id="ADZ83712.1"/>
    </source>
</evidence>
<evidence type="ECO:0000256" key="6">
    <source>
        <dbReference type="ARBA" id="ARBA00067277"/>
    </source>
</evidence>
<dbReference type="eggNOG" id="COG1012">
    <property type="taxonomic scope" value="Bacteria"/>
</dbReference>
<dbReference type="PANTHER" id="PTHR42991:SF1">
    <property type="entry name" value="ALDEHYDE DEHYDROGENASE"/>
    <property type="match status" value="1"/>
</dbReference>
<dbReference type="FunFam" id="3.40.605.10:FF:000007">
    <property type="entry name" value="NAD/NADP-dependent betaine aldehyde dehydrogenase"/>
    <property type="match status" value="1"/>
</dbReference>
<dbReference type="InterPro" id="IPR015590">
    <property type="entry name" value="Aldehyde_DH_dom"/>
</dbReference>
<dbReference type="InterPro" id="IPR016163">
    <property type="entry name" value="Ald_DH_C"/>
</dbReference>
<reference evidence="10 11" key="1">
    <citation type="journal article" date="2011" name="J. Bacteriol.">
        <title>Complete genome sequence of the cellulose-degrading bacterium Cellulosilyticum lentocellum.</title>
        <authorList>
            <consortium name="US DOE Joint Genome Institute"/>
            <person name="Miller D.A."/>
            <person name="Suen G."/>
            <person name="Bruce D."/>
            <person name="Copeland A."/>
            <person name="Cheng J.F."/>
            <person name="Detter C."/>
            <person name="Goodwin L.A."/>
            <person name="Han C.S."/>
            <person name="Hauser L.J."/>
            <person name="Land M.L."/>
            <person name="Lapidus A."/>
            <person name="Lucas S."/>
            <person name="Meincke L."/>
            <person name="Pitluck S."/>
            <person name="Tapia R."/>
            <person name="Teshima H."/>
            <person name="Woyke T."/>
            <person name="Fox B.G."/>
            <person name="Angert E.R."/>
            <person name="Currie C.R."/>
        </authorList>
    </citation>
    <scope>NUCLEOTIDE SEQUENCE [LARGE SCALE GENOMIC DNA]</scope>
    <source>
        <strain evidence="11">ATCC 49066 / DSM 5427 / NCIMB 11756 / RHM5</strain>
    </source>
</reference>
<dbReference type="PANTHER" id="PTHR42991">
    <property type="entry name" value="ALDEHYDE DEHYDROGENASE"/>
    <property type="match status" value="1"/>
</dbReference>
<dbReference type="EMBL" id="CP002582">
    <property type="protein sequence ID" value="ADZ83712.1"/>
    <property type="molecule type" value="Genomic_DNA"/>
</dbReference>
<evidence type="ECO:0000256" key="4">
    <source>
        <dbReference type="ARBA" id="ARBA00054572"/>
    </source>
</evidence>
<keyword evidence="11" id="KW-1185">Reference proteome</keyword>